<dbReference type="GO" id="GO:0006412">
    <property type="term" value="P:translation"/>
    <property type="evidence" value="ECO:0007669"/>
    <property type="project" value="InterPro"/>
</dbReference>
<dbReference type="InterPro" id="IPR043128">
    <property type="entry name" value="Rev_trsase/Diguanyl_cyclase"/>
</dbReference>
<dbReference type="NCBIfam" id="TIGR00254">
    <property type="entry name" value="GGDEF"/>
    <property type="match status" value="1"/>
</dbReference>
<dbReference type="Gene3D" id="1.25.40.10">
    <property type="entry name" value="Tetratricopeptide repeat domain"/>
    <property type="match status" value="2"/>
</dbReference>
<protein>
    <recommendedName>
        <fullName evidence="1">GGDEF domain-containing protein</fullName>
    </recommendedName>
</protein>
<dbReference type="InterPro" id="IPR018130">
    <property type="entry name" value="Ribosomal_uS2_CS"/>
</dbReference>
<dbReference type="Pfam" id="PF00990">
    <property type="entry name" value="GGDEF"/>
    <property type="match status" value="1"/>
</dbReference>
<dbReference type="SUPFAM" id="SSF55073">
    <property type="entry name" value="Nucleotide cyclase"/>
    <property type="match status" value="1"/>
</dbReference>
<reference evidence="2" key="1">
    <citation type="journal article" date="2014" name="Int. J. Syst. Evol. Microbiol.">
        <title>Complete genome sequence of Corynebacterium casei LMG S-19264T (=DSM 44701T), isolated from a smear-ripened cheese.</title>
        <authorList>
            <consortium name="US DOE Joint Genome Institute (JGI-PGF)"/>
            <person name="Walter F."/>
            <person name="Albersmeier A."/>
            <person name="Kalinowski J."/>
            <person name="Ruckert C."/>
        </authorList>
    </citation>
    <scope>NUCLEOTIDE SEQUENCE</scope>
    <source>
        <strain evidence="2">JCM 14371</strain>
    </source>
</reference>
<dbReference type="InterPro" id="IPR050469">
    <property type="entry name" value="Diguanylate_Cyclase"/>
</dbReference>
<dbReference type="RefSeq" id="WP_188961474.1">
    <property type="nucleotide sequence ID" value="NZ_BMOE01000003.1"/>
</dbReference>
<dbReference type="PROSITE" id="PS50887">
    <property type="entry name" value="GGDEF"/>
    <property type="match status" value="1"/>
</dbReference>
<name>A0A917PBP7_9DEIO</name>
<evidence type="ECO:0000313" key="2">
    <source>
        <dbReference type="EMBL" id="GGJ70100.1"/>
    </source>
</evidence>
<dbReference type="InterPro" id="IPR011990">
    <property type="entry name" value="TPR-like_helical_dom_sf"/>
</dbReference>
<dbReference type="GO" id="GO:0003735">
    <property type="term" value="F:structural constituent of ribosome"/>
    <property type="evidence" value="ECO:0007669"/>
    <property type="project" value="InterPro"/>
</dbReference>
<organism evidence="2 3">
    <name type="scientific">Deinococcus aquiradiocola</name>
    <dbReference type="NCBI Taxonomy" id="393059"/>
    <lineage>
        <taxon>Bacteria</taxon>
        <taxon>Thermotogati</taxon>
        <taxon>Deinococcota</taxon>
        <taxon>Deinococci</taxon>
        <taxon>Deinococcales</taxon>
        <taxon>Deinococcaceae</taxon>
        <taxon>Deinococcus</taxon>
    </lineage>
</organism>
<accession>A0A917PBP7</accession>
<evidence type="ECO:0000259" key="1">
    <source>
        <dbReference type="PROSITE" id="PS50887"/>
    </source>
</evidence>
<dbReference type="InterPro" id="IPR000160">
    <property type="entry name" value="GGDEF_dom"/>
</dbReference>
<dbReference type="FunFam" id="3.30.70.270:FF:000001">
    <property type="entry name" value="Diguanylate cyclase domain protein"/>
    <property type="match status" value="1"/>
</dbReference>
<dbReference type="EMBL" id="BMOE01000003">
    <property type="protein sequence ID" value="GGJ70100.1"/>
    <property type="molecule type" value="Genomic_DNA"/>
</dbReference>
<dbReference type="PANTHER" id="PTHR45138:SF9">
    <property type="entry name" value="DIGUANYLATE CYCLASE DGCM-RELATED"/>
    <property type="match status" value="1"/>
</dbReference>
<dbReference type="Gene3D" id="3.30.70.270">
    <property type="match status" value="1"/>
</dbReference>
<dbReference type="SMART" id="SM00267">
    <property type="entry name" value="GGDEF"/>
    <property type="match status" value="1"/>
</dbReference>
<dbReference type="AlphaFoldDB" id="A0A917PBP7"/>
<dbReference type="CDD" id="cd01949">
    <property type="entry name" value="GGDEF"/>
    <property type="match status" value="1"/>
</dbReference>
<feature type="domain" description="GGDEF" evidence="1">
    <location>
        <begin position="398"/>
        <end position="530"/>
    </location>
</feature>
<sequence length="535" mass="57946">MTNPHLSTVAAVPGARSLPQSLTDLQDLIRAGAHLGAADLSLLHRDAAYTALDVGTPAVAMSHALASLDLARGTGDLSLQAKAHVTLALVQAEAFDDIGAEAQYRKAEALAREAGDHRGVALVAVNAAHCDIERQKYASAATRLYALLDSPHFRNLDPADSRELIVTFHTNFVTSASEALRGQDASLRECPDLQPQLERSARLLQHLHETGLWEHAGYSGLLHLAVTEALVRYAVWRGDFTAAQTLADERVRTALPLGSAVATGRAYLDRAHVHEVRGDWQRVTEDAELALQSFETGELNVLSARARDALATAYAQLDRYREAFEAQREVTRQVELLYRAYHQQRALVGQVEQQARDAEVRASAFAEAALRDPLTGIPNRTHAMNVLATLHGRAQLGASSVVALMDLDHFKQVNDLYGHLTGDLVLTRVAQSLGQAVRGADCVARFGGEEFILIFPAVTVQVALEVCERLRVLMERLDWTDAAPGLRTSASFGLAVLDGRTDVKRTLQAADEALYASKNAGRNRVTVAGPEPVTG</sequence>
<comment type="caution">
    <text evidence="2">The sequence shown here is derived from an EMBL/GenBank/DDBJ whole genome shotgun (WGS) entry which is preliminary data.</text>
</comment>
<proteinExistence type="predicted"/>
<evidence type="ECO:0000313" key="3">
    <source>
        <dbReference type="Proteomes" id="UP000635726"/>
    </source>
</evidence>
<dbReference type="GO" id="GO:0052621">
    <property type="term" value="F:diguanylate cyclase activity"/>
    <property type="evidence" value="ECO:0007669"/>
    <property type="project" value="TreeGrafter"/>
</dbReference>
<dbReference type="PANTHER" id="PTHR45138">
    <property type="entry name" value="REGULATORY COMPONENTS OF SENSORY TRANSDUCTION SYSTEM"/>
    <property type="match status" value="1"/>
</dbReference>
<dbReference type="GO" id="GO:0005840">
    <property type="term" value="C:ribosome"/>
    <property type="evidence" value="ECO:0007669"/>
    <property type="project" value="InterPro"/>
</dbReference>
<reference evidence="2" key="2">
    <citation type="submission" date="2020-09" db="EMBL/GenBank/DDBJ databases">
        <authorList>
            <person name="Sun Q."/>
            <person name="Ohkuma M."/>
        </authorList>
    </citation>
    <scope>NUCLEOTIDE SEQUENCE</scope>
    <source>
        <strain evidence="2">JCM 14371</strain>
    </source>
</reference>
<gene>
    <name evidence="2" type="ORF">GCM10008939_13130</name>
</gene>
<dbReference type="Proteomes" id="UP000635726">
    <property type="component" value="Unassembled WGS sequence"/>
</dbReference>
<keyword evidence="3" id="KW-1185">Reference proteome</keyword>
<dbReference type="SUPFAM" id="SSF48452">
    <property type="entry name" value="TPR-like"/>
    <property type="match status" value="1"/>
</dbReference>
<dbReference type="PROSITE" id="PS00962">
    <property type="entry name" value="RIBOSOMAL_S2_1"/>
    <property type="match status" value="1"/>
</dbReference>
<dbReference type="InterPro" id="IPR029787">
    <property type="entry name" value="Nucleotide_cyclase"/>
</dbReference>